<name>A0A6L2JXU6_TANCI</name>
<accession>A0A6L2JXU6</accession>
<comment type="caution">
    <text evidence="1">The sequence shown here is derived from an EMBL/GenBank/DDBJ whole genome shotgun (WGS) entry which is preliminary data.</text>
</comment>
<sequence>MMQLVPVEEVYVEALQVKHPIIDLEIRSEEGKRDSWKIIRKAKSDKEKELWVELKRLFEPNFEDQLWTQTQTLMHDLVEWRLYDTCGVHHVSIRDQEIFMMVEKDYPLRKGLAIVMIRNKLQLESYSQMANDLILKIHKIANSPRHLIADGASSLGRIVGNKMLKAFPLPVIEFPLPE</sequence>
<proteinExistence type="predicted"/>
<protein>
    <submittedName>
        <fullName evidence="1">Uncharacterized protein</fullName>
    </submittedName>
</protein>
<reference evidence="1" key="1">
    <citation type="journal article" date="2019" name="Sci. Rep.">
        <title>Draft genome of Tanacetum cinerariifolium, the natural source of mosquito coil.</title>
        <authorList>
            <person name="Yamashiro T."/>
            <person name="Shiraishi A."/>
            <person name="Satake H."/>
            <person name="Nakayama K."/>
        </authorList>
    </citation>
    <scope>NUCLEOTIDE SEQUENCE</scope>
</reference>
<dbReference type="AlphaFoldDB" id="A0A6L2JXU6"/>
<organism evidence="1">
    <name type="scientific">Tanacetum cinerariifolium</name>
    <name type="common">Dalmatian daisy</name>
    <name type="synonym">Chrysanthemum cinerariifolium</name>
    <dbReference type="NCBI Taxonomy" id="118510"/>
    <lineage>
        <taxon>Eukaryota</taxon>
        <taxon>Viridiplantae</taxon>
        <taxon>Streptophyta</taxon>
        <taxon>Embryophyta</taxon>
        <taxon>Tracheophyta</taxon>
        <taxon>Spermatophyta</taxon>
        <taxon>Magnoliopsida</taxon>
        <taxon>eudicotyledons</taxon>
        <taxon>Gunneridae</taxon>
        <taxon>Pentapetalae</taxon>
        <taxon>asterids</taxon>
        <taxon>campanulids</taxon>
        <taxon>Asterales</taxon>
        <taxon>Asteraceae</taxon>
        <taxon>Asteroideae</taxon>
        <taxon>Anthemideae</taxon>
        <taxon>Anthemidinae</taxon>
        <taxon>Tanacetum</taxon>
    </lineage>
</organism>
<evidence type="ECO:0000313" key="1">
    <source>
        <dbReference type="EMBL" id="GEU41873.1"/>
    </source>
</evidence>
<gene>
    <name evidence="1" type="ORF">Tci_013851</name>
</gene>
<dbReference type="EMBL" id="BKCJ010001494">
    <property type="protein sequence ID" value="GEU41873.1"/>
    <property type="molecule type" value="Genomic_DNA"/>
</dbReference>